<gene>
    <name evidence="3" type="ORF">F8154_03500</name>
</gene>
<evidence type="ECO:0000256" key="1">
    <source>
        <dbReference type="ARBA" id="ARBA00022737"/>
    </source>
</evidence>
<reference evidence="3 4" key="1">
    <citation type="submission" date="2019-10" db="EMBL/GenBank/DDBJ databases">
        <title>Alkaliphilus serpentinus sp. nov. and Alkaliphilus pronyensis sp. nov., two novel anaerobic alkaliphilic species isolated from the serpentinized-hosted hydrothermal field of the Prony Bay (New Caledonia).</title>
        <authorList>
            <person name="Postec A."/>
        </authorList>
    </citation>
    <scope>NUCLEOTIDE SEQUENCE [LARGE SCALE GENOMIC DNA]</scope>
    <source>
        <strain evidence="3 4">LacV</strain>
    </source>
</reference>
<evidence type="ECO:0000259" key="2">
    <source>
        <dbReference type="PROSITE" id="PS51272"/>
    </source>
</evidence>
<keyword evidence="4" id="KW-1185">Reference proteome</keyword>
<evidence type="ECO:0000313" key="3">
    <source>
        <dbReference type="EMBL" id="KAB3537368.1"/>
    </source>
</evidence>
<feature type="domain" description="SLH" evidence="2">
    <location>
        <begin position="337"/>
        <end position="400"/>
    </location>
</feature>
<dbReference type="Proteomes" id="UP000432715">
    <property type="component" value="Unassembled WGS sequence"/>
</dbReference>
<accession>A0A6I0FG58</accession>
<dbReference type="PROSITE" id="PS51272">
    <property type="entry name" value="SLH"/>
    <property type="match status" value="1"/>
</dbReference>
<dbReference type="EMBL" id="WBZC01000010">
    <property type="protein sequence ID" value="KAB3537368.1"/>
    <property type="molecule type" value="Genomic_DNA"/>
</dbReference>
<organism evidence="3 4">
    <name type="scientific">Alkaliphilus pronyensis</name>
    <dbReference type="NCBI Taxonomy" id="1482732"/>
    <lineage>
        <taxon>Bacteria</taxon>
        <taxon>Bacillati</taxon>
        <taxon>Bacillota</taxon>
        <taxon>Clostridia</taxon>
        <taxon>Peptostreptococcales</taxon>
        <taxon>Natronincolaceae</taxon>
        <taxon>Alkaliphilus</taxon>
    </lineage>
</organism>
<evidence type="ECO:0000313" key="4">
    <source>
        <dbReference type="Proteomes" id="UP000432715"/>
    </source>
</evidence>
<dbReference type="InterPro" id="IPR001119">
    <property type="entry name" value="SLH_dom"/>
</dbReference>
<protein>
    <submittedName>
        <fullName evidence="3">S-layer homology domain-containing protein</fullName>
    </submittedName>
</protein>
<sequence>MKRIIAISIILNILLALVLGNIAYANTVSDYEQGRNDGSEMGKFLGEIYGMDDYSHGRSNDWERALPSDKFIKEYFNLSREASGYRTSFVQSFKSAFREAYKRGFRDSNLEIGEVDTDSSGVNDGILVGSLAGELAGRQDFLDNIISNWSKALPSEKAIINDYNLNREIDSYKNGFIEGFEKAFKTYYILGFRNANLEEILIGFEKSIDTDEYTNINIFGGTISTTDNIMTVEFQEGGLYRDNYIKVEKIDLAAIDPRQMLSPVTDSYLLAIKDDSIIPQKPFKLSFKYYGPDSGGIYQLIEDKWVYMPSLIVDDEIYTQIESSIYRGGRYAVLIKRGYTPLEDIELHWAEKEIDYFHRMDYVKGNDDNLFQPDSIMKRGEFIALLDNLYNWSLEEEVNLDSYKDSAILHEYKEAVEKALSNGYISGYSDKTLRAHMPISYQEVEWILQKVLENTDFKWKEIAEELVIEKNIYSKGLTNNKNFITKAEAVYLLFKLR</sequence>
<dbReference type="OrthoDB" id="1704601at2"/>
<name>A0A6I0FG58_9FIRM</name>
<dbReference type="Pfam" id="PF00395">
    <property type="entry name" value="SLH"/>
    <property type="match status" value="2"/>
</dbReference>
<proteinExistence type="predicted"/>
<dbReference type="RefSeq" id="WP_151860200.1">
    <property type="nucleotide sequence ID" value="NZ_WBZC01000010.1"/>
</dbReference>
<keyword evidence="1" id="KW-0677">Repeat</keyword>
<comment type="caution">
    <text evidence="3">The sequence shown here is derived from an EMBL/GenBank/DDBJ whole genome shotgun (WGS) entry which is preliminary data.</text>
</comment>
<dbReference type="AlphaFoldDB" id="A0A6I0FG58"/>